<dbReference type="AlphaFoldDB" id="A0A8I6WFV6"/>
<dbReference type="PANTHER" id="PTHR45224">
    <property type="entry name" value="OS01G0527900 PROTEIN-RELATED"/>
    <property type="match status" value="1"/>
</dbReference>
<evidence type="ECO:0000256" key="1">
    <source>
        <dbReference type="SAM" id="MobiDB-lite"/>
    </source>
</evidence>
<feature type="compositionally biased region" description="Low complexity" evidence="1">
    <location>
        <begin position="70"/>
        <end position="81"/>
    </location>
</feature>
<protein>
    <recommendedName>
        <fullName evidence="2">No apical meristem-associated C-terminal domain-containing protein</fullName>
    </recommendedName>
</protein>
<dbReference type="Gramene" id="HORVU.MOREX.r3.2HG0180460.1">
    <property type="protein sequence ID" value="HORVU.MOREX.r3.2HG0180460.1"/>
    <property type="gene ID" value="HORVU.MOREX.r3.2HG0180460"/>
</dbReference>
<feature type="region of interest" description="Disordered" evidence="1">
    <location>
        <begin position="301"/>
        <end position="328"/>
    </location>
</feature>
<dbReference type="Pfam" id="PF14303">
    <property type="entry name" value="NAM-associated"/>
    <property type="match status" value="1"/>
</dbReference>
<reference evidence="4" key="1">
    <citation type="journal article" date="2012" name="Nature">
        <title>A physical, genetic and functional sequence assembly of the barley genome.</title>
        <authorList>
            <consortium name="The International Barley Genome Sequencing Consortium"/>
            <person name="Mayer K.F."/>
            <person name="Waugh R."/>
            <person name="Brown J.W."/>
            <person name="Schulman A."/>
            <person name="Langridge P."/>
            <person name="Platzer M."/>
            <person name="Fincher G.B."/>
            <person name="Muehlbauer G.J."/>
            <person name="Sato K."/>
            <person name="Close T.J."/>
            <person name="Wise R.P."/>
            <person name="Stein N."/>
        </authorList>
    </citation>
    <scope>NUCLEOTIDE SEQUENCE [LARGE SCALE GENOMIC DNA]</scope>
    <source>
        <strain evidence="4">cv. Morex</strain>
    </source>
</reference>
<dbReference type="PANTHER" id="PTHR45224:SF16">
    <property type="entry name" value="OS01G0527900 PROTEIN"/>
    <property type="match status" value="1"/>
</dbReference>
<dbReference type="InterPro" id="IPR029466">
    <property type="entry name" value="NAM-associated_C"/>
</dbReference>
<sequence>MVGQSKRTSAPAPLELPWPTAQFVPPPTAMPVPPPAVLSMSGPGAWLPPRPPQSMAASSPLRWLPGVHWPGAGSSSAQGPSWTPPAGIGGSAPTAENLEDHDLQAWGLDSHPPGGFLSYFKNTSSHAQGTSWQPINVGDVTNGDDCSRTEKRLTWTEQEDCRLVSAWLNNSNDPIQSNFRKNDQYWKEVAAVYNSTTPKNRAREVKQVKDRFAKIKKKVAWFCASWKEANALYASGESDVDLKDKALKTYKEDHKEPFMFEHCWKALKKEPKWDAYLERLEDVEPDKRKFSVDVEVRQHFNLEEARDERPTGGKKAKDERKRKRKDQDCITDLDDELSKLVDVQNAANEGRKEILETQRRVSS</sequence>
<evidence type="ECO:0000313" key="4">
    <source>
        <dbReference type="Proteomes" id="UP000011116"/>
    </source>
</evidence>
<feature type="region of interest" description="Disordered" evidence="1">
    <location>
        <begin position="1"/>
        <end position="20"/>
    </location>
</feature>
<accession>A0A8I6WFV6</accession>
<organism evidence="3 4">
    <name type="scientific">Hordeum vulgare subsp. vulgare</name>
    <name type="common">Domesticated barley</name>
    <dbReference type="NCBI Taxonomy" id="112509"/>
    <lineage>
        <taxon>Eukaryota</taxon>
        <taxon>Viridiplantae</taxon>
        <taxon>Streptophyta</taxon>
        <taxon>Embryophyta</taxon>
        <taxon>Tracheophyta</taxon>
        <taxon>Spermatophyta</taxon>
        <taxon>Magnoliopsida</taxon>
        <taxon>Liliopsida</taxon>
        <taxon>Poales</taxon>
        <taxon>Poaceae</taxon>
        <taxon>BOP clade</taxon>
        <taxon>Pooideae</taxon>
        <taxon>Triticodae</taxon>
        <taxon>Triticeae</taxon>
        <taxon>Hordeinae</taxon>
        <taxon>Hordeum</taxon>
    </lineage>
</organism>
<feature type="domain" description="No apical meristem-associated C-terminal" evidence="2">
    <location>
        <begin position="257"/>
        <end position="359"/>
    </location>
</feature>
<keyword evidence="4" id="KW-1185">Reference proteome</keyword>
<evidence type="ECO:0000259" key="2">
    <source>
        <dbReference type="Pfam" id="PF14303"/>
    </source>
</evidence>
<dbReference type="EnsemblPlants" id="HORVU.MOREX.r3.2HG0180460.1">
    <property type="protein sequence ID" value="HORVU.MOREX.r3.2HG0180460.1"/>
    <property type="gene ID" value="HORVU.MOREX.r3.2HG0180460"/>
</dbReference>
<reference evidence="3" key="2">
    <citation type="submission" date="2020-10" db="EMBL/GenBank/DDBJ databases">
        <authorList>
            <person name="Scholz U."/>
            <person name="Mascher M."/>
            <person name="Fiebig A."/>
        </authorList>
    </citation>
    <scope>NUCLEOTIDE SEQUENCE [LARGE SCALE GENOMIC DNA]</scope>
    <source>
        <strain evidence="3">cv. Morex</strain>
    </source>
</reference>
<evidence type="ECO:0000313" key="3">
    <source>
        <dbReference type="EnsemblPlants" id="HORVU.MOREX.r3.2HG0180460.1"/>
    </source>
</evidence>
<name>A0A8I6WFV6_HORVV</name>
<feature type="region of interest" description="Disordered" evidence="1">
    <location>
        <begin position="69"/>
        <end position="95"/>
    </location>
</feature>
<dbReference type="Proteomes" id="UP000011116">
    <property type="component" value="Chromosome 2H"/>
</dbReference>
<feature type="compositionally biased region" description="Basic and acidic residues" evidence="1">
    <location>
        <begin position="301"/>
        <end position="319"/>
    </location>
</feature>
<reference evidence="3" key="3">
    <citation type="submission" date="2022-01" db="UniProtKB">
        <authorList>
            <consortium name="EnsemblPlants"/>
        </authorList>
    </citation>
    <scope>IDENTIFICATION</scope>
    <source>
        <strain evidence="3">subsp. vulgare</strain>
    </source>
</reference>
<proteinExistence type="predicted"/>
<dbReference type="SMR" id="A0A8I6WFV6"/>